<dbReference type="Proteomes" id="UP001208689">
    <property type="component" value="Chromosome"/>
</dbReference>
<evidence type="ECO:0000256" key="5">
    <source>
        <dbReference type="ARBA" id="ARBA00023163"/>
    </source>
</evidence>
<dbReference type="SMART" id="SM00385">
    <property type="entry name" value="CYCLIN"/>
    <property type="match status" value="2"/>
</dbReference>
<evidence type="ECO:0000256" key="3">
    <source>
        <dbReference type="ARBA" id="ARBA00022737"/>
    </source>
</evidence>
<dbReference type="PANTHER" id="PTHR11618">
    <property type="entry name" value="TRANSCRIPTION INITIATION FACTOR IIB-RELATED"/>
    <property type="match status" value="1"/>
</dbReference>
<name>A0ABY6HR68_9ARCH</name>
<proteinExistence type="inferred from homology"/>
<protein>
    <recommendedName>
        <fullName evidence="2">Transcription initiation factor IIB</fullName>
    </recommendedName>
</protein>
<keyword evidence="8" id="KW-1185">Reference proteome</keyword>
<reference evidence="7" key="1">
    <citation type="submission" date="2022-09" db="EMBL/GenBank/DDBJ databases">
        <title>Actin cytoskeleton and complex cell architecture in an #Asgard archaeon.</title>
        <authorList>
            <person name="Ponce Toledo R.I."/>
            <person name="Schleper C."/>
            <person name="Rodrigues Oliveira T."/>
            <person name="Wollweber F."/>
            <person name="Xu J."/>
            <person name="Rittmann S."/>
            <person name="Klingl A."/>
            <person name="Pilhofer M."/>
        </authorList>
    </citation>
    <scope>NUCLEOTIDE SEQUENCE</scope>
    <source>
        <strain evidence="7">B-35</strain>
    </source>
</reference>
<keyword evidence="3" id="KW-0677">Repeat</keyword>
<feature type="domain" description="Cyclin-like" evidence="6">
    <location>
        <begin position="120"/>
        <end position="208"/>
    </location>
</feature>
<dbReference type="SUPFAM" id="SSF47954">
    <property type="entry name" value="Cyclin-like"/>
    <property type="match status" value="2"/>
</dbReference>
<dbReference type="InterPro" id="IPR013763">
    <property type="entry name" value="Cyclin-like_dom"/>
</dbReference>
<evidence type="ECO:0000313" key="7">
    <source>
        <dbReference type="EMBL" id="UYP45998.1"/>
    </source>
</evidence>
<organism evidence="7 8">
    <name type="scientific">Candidatus Lokiarchaeum ossiferum</name>
    <dbReference type="NCBI Taxonomy" id="2951803"/>
    <lineage>
        <taxon>Archaea</taxon>
        <taxon>Promethearchaeati</taxon>
        <taxon>Promethearchaeota</taxon>
        <taxon>Promethearchaeia</taxon>
        <taxon>Promethearchaeales</taxon>
        <taxon>Promethearchaeaceae</taxon>
        <taxon>Candidatus Lokiarchaeum</taxon>
    </lineage>
</organism>
<dbReference type="PROSITE" id="PS00782">
    <property type="entry name" value="TFIIB"/>
    <property type="match status" value="1"/>
</dbReference>
<dbReference type="InterPro" id="IPR013150">
    <property type="entry name" value="TFIIB_cyclin"/>
</dbReference>
<dbReference type="Gene3D" id="1.10.472.10">
    <property type="entry name" value="Cyclin-like"/>
    <property type="match status" value="1"/>
</dbReference>
<comment type="similarity">
    <text evidence="1">Belongs to the TFIIB family.</text>
</comment>
<accession>A0ABY6HR68</accession>
<evidence type="ECO:0000256" key="2">
    <source>
        <dbReference type="ARBA" id="ARBA00013932"/>
    </source>
</evidence>
<keyword evidence="4" id="KW-0805">Transcription regulation</keyword>
<dbReference type="EMBL" id="CP104013">
    <property type="protein sequence ID" value="UYP45998.1"/>
    <property type="molecule type" value="Genomic_DNA"/>
</dbReference>
<feature type="domain" description="Cyclin-like" evidence="6">
    <location>
        <begin position="218"/>
        <end position="300"/>
    </location>
</feature>
<dbReference type="InterPro" id="IPR023486">
    <property type="entry name" value="TFIIB_CS"/>
</dbReference>
<dbReference type="PRINTS" id="PR00685">
    <property type="entry name" value="TIFACTORIIB"/>
</dbReference>
<evidence type="ECO:0000256" key="4">
    <source>
        <dbReference type="ARBA" id="ARBA00023015"/>
    </source>
</evidence>
<dbReference type="PANTHER" id="PTHR11618:SF13">
    <property type="entry name" value="TRANSCRIPTION INITIATION FACTOR IIB"/>
    <property type="match status" value="1"/>
</dbReference>
<evidence type="ECO:0000256" key="1">
    <source>
        <dbReference type="ARBA" id="ARBA00010857"/>
    </source>
</evidence>
<dbReference type="Pfam" id="PF00382">
    <property type="entry name" value="TFIIB"/>
    <property type="match status" value="2"/>
</dbReference>
<dbReference type="InterPro" id="IPR000812">
    <property type="entry name" value="TFIIB"/>
</dbReference>
<dbReference type="InterPro" id="IPR036915">
    <property type="entry name" value="Cyclin-like_sf"/>
</dbReference>
<evidence type="ECO:0000313" key="8">
    <source>
        <dbReference type="Proteomes" id="UP001208689"/>
    </source>
</evidence>
<gene>
    <name evidence="7" type="ORF">NEF87_002283</name>
</gene>
<keyword evidence="5" id="KW-0804">Transcription</keyword>
<sequence>MSYRRNMFKDQDDDDEPCCPSPDVIVNDDGTRVCQNCGLTFGQAFVDSERRAYTSEEVQSRRRTEPKWRSFGPRTVITGVQADARGHQLGAKKQALFSRLSKIQGSLVSSLERNFWEAKPKLNALSLKLNIPAQIQETAWKIYTEVARQKLTMGRSIDGFVTASMYAAIRIHEFPRLLEEIVEVAIIPLRSVHRSLGLIVRNVFPILKMKYKPVTTKSLVYRFGNELKLSMSTQTEAAGMLDKSRKAGLKSMGKDPKGLAAAALYMACKNSNEKRTQAQIADVARITEVTLRTRVKQIKSYL</sequence>
<dbReference type="Gene3D" id="1.10.472.170">
    <property type="match status" value="1"/>
</dbReference>
<evidence type="ECO:0000259" key="6">
    <source>
        <dbReference type="SMART" id="SM00385"/>
    </source>
</evidence>